<keyword evidence="3" id="KW-1185">Reference proteome</keyword>
<protein>
    <submittedName>
        <fullName evidence="2">Carboxypeptidase-like regulatory domain-containing protein</fullName>
    </submittedName>
</protein>
<gene>
    <name evidence="2" type="ORF">ACFPMF_22535</name>
</gene>
<dbReference type="SUPFAM" id="SSF49464">
    <property type="entry name" value="Carboxypeptidase regulatory domain-like"/>
    <property type="match status" value="1"/>
</dbReference>
<dbReference type="InterPro" id="IPR008969">
    <property type="entry name" value="CarboxyPept-like_regulatory"/>
</dbReference>
<reference evidence="3" key="1">
    <citation type="journal article" date="2019" name="Int. J. Syst. Evol. Microbiol.">
        <title>The Global Catalogue of Microorganisms (GCM) 10K type strain sequencing project: providing services to taxonomists for standard genome sequencing and annotation.</title>
        <authorList>
            <consortium name="The Broad Institute Genomics Platform"/>
            <consortium name="The Broad Institute Genome Sequencing Center for Infectious Disease"/>
            <person name="Wu L."/>
            <person name="Ma J."/>
        </authorList>
    </citation>
    <scope>NUCLEOTIDE SEQUENCE [LARGE SCALE GENOMIC DNA]</scope>
    <source>
        <strain evidence="3">CCUG 55250</strain>
    </source>
</reference>
<sequence>MKTLLLFGGALLLPALLRAQTTITGRITDRKGAGLPGANVFIKGSYDGVNTDANGAFSFQTDQKDTATVAVSFIGYEPFQQLLKLDQPTVLFNAKLQETATILNTVVITAGAFEASDEKRQTVLKPLDIVTTASGGADIPAVMQLLPGAQRVGDQTGLFVRGGAASETRTIIDGMVVQNPFTSGGPDVAQRSRFSPYLFKGTAFSTGGYSAQYGQALSSVLTLNTKDRAEDNDGVSIGFHAAGIDLSAFKKERVTVSLNYTNLNPLFNSLKQNISWRHAPEAGGGSIILTQPFGKHGLLKHYTDVSASYQAIEFRNFTGDFRPSPFTVRNRNAFTMTTYQTTWDEGRWGLQAGMNYNINRDQLGIDTVQARTQEQRMQGRLVLTRSLNDNVSLLTGAELHRYTYLNRYGPWGGSLTDWYSAVFVETEVFFSRKLAMRAGVRGERSSVIGRGNVSPRLSMAYKTGPYGQVSLAAGQFYQTPEQTYLLTNPDLRFERASHLIVNYQRIHNNRTFRVETFYKDYQNLVREHTNGFYDPNMYRFPNGQTDNSGFGYAQGFDLFWRDKQSMKNVDYWVSYSFLDTQRLFRNYPVEAMPTFAATHTLNLVFKKAFPAIGINTGATYSLASGRPYYNPGSDQFLGDKTRPYSSLSMKVSYVRMLSRKFLVLYASAENVLGTKNIYGYRYTPDGTQKFAVVPPFYRFFFVGALLSLTRKAIDPDLITN</sequence>
<dbReference type="InterPro" id="IPR037066">
    <property type="entry name" value="Plug_dom_sf"/>
</dbReference>
<accession>A0ABW0IF63</accession>
<evidence type="ECO:0000313" key="3">
    <source>
        <dbReference type="Proteomes" id="UP001596106"/>
    </source>
</evidence>
<dbReference type="Pfam" id="PF13715">
    <property type="entry name" value="CarbopepD_reg_2"/>
    <property type="match status" value="1"/>
</dbReference>
<dbReference type="EMBL" id="JBHSMA010000010">
    <property type="protein sequence ID" value="MFC5412120.1"/>
    <property type="molecule type" value="Genomic_DNA"/>
</dbReference>
<organism evidence="2 3">
    <name type="scientific">Larkinella bovis</name>
    <dbReference type="NCBI Taxonomy" id="683041"/>
    <lineage>
        <taxon>Bacteria</taxon>
        <taxon>Pseudomonadati</taxon>
        <taxon>Bacteroidota</taxon>
        <taxon>Cytophagia</taxon>
        <taxon>Cytophagales</taxon>
        <taxon>Spirosomataceae</taxon>
        <taxon>Larkinella</taxon>
    </lineage>
</organism>
<feature type="signal peptide" evidence="1">
    <location>
        <begin position="1"/>
        <end position="19"/>
    </location>
</feature>
<evidence type="ECO:0000313" key="2">
    <source>
        <dbReference type="EMBL" id="MFC5412120.1"/>
    </source>
</evidence>
<evidence type="ECO:0000256" key="1">
    <source>
        <dbReference type="SAM" id="SignalP"/>
    </source>
</evidence>
<feature type="chain" id="PRO_5045849829" evidence="1">
    <location>
        <begin position="20"/>
        <end position="720"/>
    </location>
</feature>
<comment type="caution">
    <text evidence="2">The sequence shown here is derived from an EMBL/GenBank/DDBJ whole genome shotgun (WGS) entry which is preliminary data.</text>
</comment>
<dbReference type="SUPFAM" id="SSF56935">
    <property type="entry name" value="Porins"/>
    <property type="match status" value="1"/>
</dbReference>
<dbReference type="Proteomes" id="UP001596106">
    <property type="component" value="Unassembled WGS sequence"/>
</dbReference>
<dbReference type="RefSeq" id="WP_379849311.1">
    <property type="nucleotide sequence ID" value="NZ_JBHSMA010000010.1"/>
</dbReference>
<proteinExistence type="predicted"/>
<keyword evidence="1" id="KW-0732">Signal</keyword>
<dbReference type="Gene3D" id="2.60.40.1120">
    <property type="entry name" value="Carboxypeptidase-like, regulatory domain"/>
    <property type="match status" value="1"/>
</dbReference>
<dbReference type="Gene3D" id="2.170.130.10">
    <property type="entry name" value="TonB-dependent receptor, plug domain"/>
    <property type="match status" value="1"/>
</dbReference>
<name>A0ABW0IF63_9BACT</name>